<protein>
    <submittedName>
        <fullName evidence="1">Uncharacterized protein</fullName>
    </submittedName>
</protein>
<reference evidence="1" key="1">
    <citation type="journal article" date="2021" name="Nat. Commun.">
        <title>Genetic determinants of endophytism in the Arabidopsis root mycobiome.</title>
        <authorList>
            <person name="Mesny F."/>
            <person name="Miyauchi S."/>
            <person name="Thiergart T."/>
            <person name="Pickel B."/>
            <person name="Atanasova L."/>
            <person name="Karlsson M."/>
            <person name="Huettel B."/>
            <person name="Barry K.W."/>
            <person name="Haridas S."/>
            <person name="Chen C."/>
            <person name="Bauer D."/>
            <person name="Andreopoulos W."/>
            <person name="Pangilinan J."/>
            <person name="LaButti K."/>
            <person name="Riley R."/>
            <person name="Lipzen A."/>
            <person name="Clum A."/>
            <person name="Drula E."/>
            <person name="Henrissat B."/>
            <person name="Kohler A."/>
            <person name="Grigoriev I.V."/>
            <person name="Martin F.M."/>
            <person name="Hacquard S."/>
        </authorList>
    </citation>
    <scope>NUCLEOTIDE SEQUENCE</scope>
    <source>
        <strain evidence="1">MPI-SDFR-AT-0120</strain>
    </source>
</reference>
<comment type="caution">
    <text evidence="1">The sequence shown here is derived from an EMBL/GenBank/DDBJ whole genome shotgun (WGS) entry which is preliminary data.</text>
</comment>
<evidence type="ECO:0000313" key="2">
    <source>
        <dbReference type="Proteomes" id="UP000813461"/>
    </source>
</evidence>
<name>A0A8K0R8G3_9PLEO</name>
<proteinExistence type="predicted"/>
<dbReference type="Proteomes" id="UP000813461">
    <property type="component" value="Unassembled WGS sequence"/>
</dbReference>
<sequence length="259" mass="29519">MNSNALRTQPCKPFRFLDLPTEIRCMVYELIDLETKRHVLDQAYASLLHTTWPINSHMVSGSSITLIRKSLQVDLLRTCRLVHTEAAPIFGARLRYIAREPLHFIVDFAALRALVTTGSPLLWCLGNLPLAHVSPPSPNVMTRDFVDRFRLYMNHKRESTLRRVSDVDIVITITESSRYSPWSSMQIALEGVRARANGLGIMFEVVYRDWQAGRTSRFQGLPQVAGVRDSTWASTTAVRMVGMTESAFEQRLENLERLD</sequence>
<gene>
    <name evidence="1" type="ORF">FB567DRAFT_343769</name>
</gene>
<dbReference type="InterPro" id="IPR038883">
    <property type="entry name" value="AN11006-like"/>
</dbReference>
<evidence type="ECO:0000313" key="1">
    <source>
        <dbReference type="EMBL" id="KAH7087339.1"/>
    </source>
</evidence>
<keyword evidence="2" id="KW-1185">Reference proteome</keyword>
<dbReference type="PANTHER" id="PTHR42085">
    <property type="entry name" value="F-BOX DOMAIN-CONTAINING PROTEIN"/>
    <property type="match status" value="1"/>
</dbReference>
<organism evidence="1 2">
    <name type="scientific">Paraphoma chrysanthemicola</name>
    <dbReference type="NCBI Taxonomy" id="798071"/>
    <lineage>
        <taxon>Eukaryota</taxon>
        <taxon>Fungi</taxon>
        <taxon>Dikarya</taxon>
        <taxon>Ascomycota</taxon>
        <taxon>Pezizomycotina</taxon>
        <taxon>Dothideomycetes</taxon>
        <taxon>Pleosporomycetidae</taxon>
        <taxon>Pleosporales</taxon>
        <taxon>Pleosporineae</taxon>
        <taxon>Phaeosphaeriaceae</taxon>
        <taxon>Paraphoma</taxon>
    </lineage>
</organism>
<dbReference type="AlphaFoldDB" id="A0A8K0R8G3"/>
<dbReference type="EMBL" id="JAGMVJ010000009">
    <property type="protein sequence ID" value="KAH7087339.1"/>
    <property type="molecule type" value="Genomic_DNA"/>
</dbReference>
<dbReference type="PANTHER" id="PTHR42085:SF2">
    <property type="entry name" value="F-BOX DOMAIN-CONTAINING PROTEIN"/>
    <property type="match status" value="1"/>
</dbReference>
<dbReference type="OrthoDB" id="5314997at2759"/>
<accession>A0A8K0R8G3</accession>